<sequence length="162" mass="19038">MNLRNGRIVSKSKRTKNKVKEGEDEYDEQKTFGFLLLRFIYSPQNFISFKNPSFFLTPPPSTSVSSPFPPSPLRSIHPKTITSISRRFKSLPRSPKPYTKFHSQSSQNVRVKNYLFHRTFHVRDRYLSCKSGSKAWKEATSFGGRRRRRRRRKSVSVLFFSI</sequence>
<evidence type="ECO:0000256" key="1">
    <source>
        <dbReference type="SAM" id="MobiDB-lite"/>
    </source>
</evidence>
<evidence type="ECO:0000313" key="3">
    <source>
        <dbReference type="Proteomes" id="UP000291084"/>
    </source>
</evidence>
<reference evidence="2 3" key="1">
    <citation type="journal article" date="2015" name="Sci. Rep.">
        <title>The power of single molecule real-time sequencing technology in the de novo assembly of a eukaryotic genome.</title>
        <authorList>
            <person name="Sakai H."/>
            <person name="Naito K."/>
            <person name="Ogiso-Tanaka E."/>
            <person name="Takahashi Y."/>
            <person name="Iseki K."/>
            <person name="Muto C."/>
            <person name="Satou K."/>
            <person name="Teruya K."/>
            <person name="Shiroma A."/>
            <person name="Shimoji M."/>
            <person name="Hirano T."/>
            <person name="Itoh T."/>
            <person name="Kaga A."/>
            <person name="Tomooka N."/>
        </authorList>
    </citation>
    <scope>NUCLEOTIDE SEQUENCE [LARGE SCALE GENOMIC DNA]</scope>
    <source>
        <strain evidence="3">cv. Shumari</strain>
    </source>
</reference>
<dbReference type="AlphaFoldDB" id="A0A0S3QXV7"/>
<dbReference type="Proteomes" id="UP000291084">
    <property type="component" value="Chromosome 1"/>
</dbReference>
<gene>
    <name evidence="2" type="primary">Vigan.01G062700</name>
    <name evidence="2" type="ORF">VIGAN_01062700</name>
</gene>
<name>A0A0S3QXV7_PHAAN</name>
<accession>A0A0S3QXV7</accession>
<evidence type="ECO:0000313" key="2">
    <source>
        <dbReference type="EMBL" id="BAT73165.1"/>
    </source>
</evidence>
<proteinExistence type="predicted"/>
<dbReference type="EMBL" id="AP015034">
    <property type="protein sequence ID" value="BAT73165.1"/>
    <property type="molecule type" value="Genomic_DNA"/>
</dbReference>
<organism evidence="2 3">
    <name type="scientific">Vigna angularis var. angularis</name>
    <dbReference type="NCBI Taxonomy" id="157739"/>
    <lineage>
        <taxon>Eukaryota</taxon>
        <taxon>Viridiplantae</taxon>
        <taxon>Streptophyta</taxon>
        <taxon>Embryophyta</taxon>
        <taxon>Tracheophyta</taxon>
        <taxon>Spermatophyta</taxon>
        <taxon>Magnoliopsida</taxon>
        <taxon>eudicotyledons</taxon>
        <taxon>Gunneridae</taxon>
        <taxon>Pentapetalae</taxon>
        <taxon>rosids</taxon>
        <taxon>fabids</taxon>
        <taxon>Fabales</taxon>
        <taxon>Fabaceae</taxon>
        <taxon>Papilionoideae</taxon>
        <taxon>50 kb inversion clade</taxon>
        <taxon>NPAAA clade</taxon>
        <taxon>indigoferoid/millettioid clade</taxon>
        <taxon>Phaseoleae</taxon>
        <taxon>Vigna</taxon>
    </lineage>
</organism>
<keyword evidence="3" id="KW-1185">Reference proteome</keyword>
<feature type="region of interest" description="Disordered" evidence="1">
    <location>
        <begin position="1"/>
        <end position="23"/>
    </location>
</feature>
<protein>
    <submittedName>
        <fullName evidence="2">Uncharacterized protein</fullName>
    </submittedName>
</protein>